<gene>
    <name evidence="2" type="ORF">EGW08_013906</name>
</gene>
<keyword evidence="3" id="KW-1185">Reference proteome</keyword>
<proteinExistence type="predicted"/>
<protein>
    <submittedName>
        <fullName evidence="2">Uncharacterized protein</fullName>
    </submittedName>
</protein>
<sequence length="107" mass="11449">SRTSLAVSRSAVPQCGPGAFHPPHAESIAEPLAGHIATAGGQLAVGLLAAKHLVQEVDVPRRQLERLDLTQLVRGQRRDDLPQLGERVVKRLSPLPLPHVGEDPLVL</sequence>
<evidence type="ECO:0000313" key="2">
    <source>
        <dbReference type="EMBL" id="RUS78328.1"/>
    </source>
</evidence>
<evidence type="ECO:0000256" key="1">
    <source>
        <dbReference type="SAM" id="MobiDB-lite"/>
    </source>
</evidence>
<comment type="caution">
    <text evidence="2">The sequence shown here is derived from an EMBL/GenBank/DDBJ whole genome shotgun (WGS) entry which is preliminary data.</text>
</comment>
<feature type="non-terminal residue" evidence="2">
    <location>
        <position position="1"/>
    </location>
</feature>
<dbReference type="EMBL" id="RQTK01000517">
    <property type="protein sequence ID" value="RUS78328.1"/>
    <property type="molecule type" value="Genomic_DNA"/>
</dbReference>
<organism evidence="2 3">
    <name type="scientific">Elysia chlorotica</name>
    <name type="common">Eastern emerald elysia</name>
    <name type="synonym">Sea slug</name>
    <dbReference type="NCBI Taxonomy" id="188477"/>
    <lineage>
        <taxon>Eukaryota</taxon>
        <taxon>Metazoa</taxon>
        <taxon>Spiralia</taxon>
        <taxon>Lophotrochozoa</taxon>
        <taxon>Mollusca</taxon>
        <taxon>Gastropoda</taxon>
        <taxon>Heterobranchia</taxon>
        <taxon>Euthyneura</taxon>
        <taxon>Panpulmonata</taxon>
        <taxon>Sacoglossa</taxon>
        <taxon>Placobranchoidea</taxon>
        <taxon>Plakobranchidae</taxon>
        <taxon>Elysia</taxon>
    </lineage>
</organism>
<dbReference type="AlphaFoldDB" id="A0A3S1B2I3"/>
<name>A0A3S1B2I3_ELYCH</name>
<evidence type="ECO:0000313" key="3">
    <source>
        <dbReference type="Proteomes" id="UP000271974"/>
    </source>
</evidence>
<accession>A0A3S1B2I3</accession>
<reference evidence="2 3" key="1">
    <citation type="submission" date="2019-01" db="EMBL/GenBank/DDBJ databases">
        <title>A draft genome assembly of the solar-powered sea slug Elysia chlorotica.</title>
        <authorList>
            <person name="Cai H."/>
            <person name="Li Q."/>
            <person name="Fang X."/>
            <person name="Li J."/>
            <person name="Curtis N.E."/>
            <person name="Altenburger A."/>
            <person name="Shibata T."/>
            <person name="Feng M."/>
            <person name="Maeda T."/>
            <person name="Schwartz J.A."/>
            <person name="Shigenobu S."/>
            <person name="Lundholm N."/>
            <person name="Nishiyama T."/>
            <person name="Yang H."/>
            <person name="Hasebe M."/>
            <person name="Li S."/>
            <person name="Pierce S.K."/>
            <person name="Wang J."/>
        </authorList>
    </citation>
    <scope>NUCLEOTIDE SEQUENCE [LARGE SCALE GENOMIC DNA]</scope>
    <source>
        <strain evidence="2">EC2010</strain>
        <tissue evidence="2">Whole organism of an adult</tissue>
    </source>
</reference>
<dbReference type="Proteomes" id="UP000271974">
    <property type="component" value="Unassembled WGS sequence"/>
</dbReference>
<feature type="region of interest" description="Disordered" evidence="1">
    <location>
        <begin position="1"/>
        <end position="21"/>
    </location>
</feature>